<keyword evidence="3" id="KW-0645">Protease</keyword>
<evidence type="ECO:0000259" key="2">
    <source>
        <dbReference type="Pfam" id="PF02517"/>
    </source>
</evidence>
<sequence>MLLGREGLRAGWRVLIFLICAALLFVGLRLLLNHALMALAPGFLASLVSMASGKEPMSSAFAMLNDGFLLLAYLTVLAGMARWGRRRFTDYGLQGSRAWRYGLSGLFWGFAMLSALIGMLYVSGHLVFGRMPSLSLAVFDSGALWAIASLMIAFTEENLFRGYLLFTLERGIGFWPAALLLAAVFGMGHGVNAGETPIGLFSAGFYALVIALSIAYTRSLWWAIGFHTAWDWAESYFYGTTDSGLASRGRLFTALPKGNVYLSGGRTGPEGSVFVFVVLAATATVIAWTLRRDRRAGPDLAAAAQGSPMH</sequence>
<feature type="transmembrane region" description="Helical" evidence="1">
    <location>
        <begin position="60"/>
        <end position="81"/>
    </location>
</feature>
<keyword evidence="1" id="KW-1133">Transmembrane helix</keyword>
<evidence type="ECO:0000313" key="3">
    <source>
        <dbReference type="EMBL" id="EQD32619.1"/>
    </source>
</evidence>
<feature type="transmembrane region" description="Helical" evidence="1">
    <location>
        <begin position="101"/>
        <end position="122"/>
    </location>
</feature>
<dbReference type="Pfam" id="PF02517">
    <property type="entry name" value="Rce1-like"/>
    <property type="match status" value="1"/>
</dbReference>
<proteinExistence type="predicted"/>
<keyword evidence="1" id="KW-0812">Transmembrane</keyword>
<dbReference type="PANTHER" id="PTHR39430:SF1">
    <property type="entry name" value="PROTEASE"/>
    <property type="match status" value="1"/>
</dbReference>
<feature type="transmembrane region" description="Helical" evidence="1">
    <location>
        <begin position="198"/>
        <end position="216"/>
    </location>
</feature>
<evidence type="ECO:0000256" key="1">
    <source>
        <dbReference type="SAM" id="Phobius"/>
    </source>
</evidence>
<dbReference type="GO" id="GO:0080120">
    <property type="term" value="P:CAAX-box protein maturation"/>
    <property type="evidence" value="ECO:0007669"/>
    <property type="project" value="UniProtKB-ARBA"/>
</dbReference>
<feature type="transmembrane region" description="Helical" evidence="1">
    <location>
        <begin position="174"/>
        <end position="191"/>
    </location>
</feature>
<accession>T0ZVE8</accession>
<feature type="transmembrane region" description="Helical" evidence="1">
    <location>
        <begin position="134"/>
        <end position="154"/>
    </location>
</feature>
<comment type="caution">
    <text evidence="3">The sequence shown here is derived from an EMBL/GenBank/DDBJ whole genome shotgun (WGS) entry which is preliminary data.</text>
</comment>
<feature type="domain" description="CAAX prenyl protease 2/Lysostaphin resistance protein A-like" evidence="2">
    <location>
        <begin position="143"/>
        <end position="232"/>
    </location>
</feature>
<reference evidence="3" key="1">
    <citation type="submission" date="2013-08" db="EMBL/GenBank/DDBJ databases">
        <authorList>
            <person name="Mendez C."/>
            <person name="Richter M."/>
            <person name="Ferrer M."/>
            <person name="Sanchez J."/>
        </authorList>
    </citation>
    <scope>NUCLEOTIDE SEQUENCE</scope>
</reference>
<feature type="transmembrane region" description="Helical" evidence="1">
    <location>
        <begin position="12"/>
        <end position="30"/>
    </location>
</feature>
<dbReference type="GO" id="GO:0006508">
    <property type="term" value="P:proteolysis"/>
    <property type="evidence" value="ECO:0007669"/>
    <property type="project" value="UniProtKB-KW"/>
</dbReference>
<dbReference type="AlphaFoldDB" id="T0ZVE8"/>
<gene>
    <name evidence="3" type="ORF">B1A_19406</name>
</gene>
<dbReference type="EMBL" id="AUZX01014316">
    <property type="protein sequence ID" value="EQD32619.1"/>
    <property type="molecule type" value="Genomic_DNA"/>
</dbReference>
<keyword evidence="1" id="KW-0472">Membrane</keyword>
<feature type="transmembrane region" description="Helical" evidence="1">
    <location>
        <begin position="271"/>
        <end position="290"/>
    </location>
</feature>
<organism evidence="3">
    <name type="scientific">mine drainage metagenome</name>
    <dbReference type="NCBI Taxonomy" id="410659"/>
    <lineage>
        <taxon>unclassified sequences</taxon>
        <taxon>metagenomes</taxon>
        <taxon>ecological metagenomes</taxon>
    </lineage>
</organism>
<reference evidence="3" key="2">
    <citation type="journal article" date="2014" name="ISME J.">
        <title>Microbial stratification in low pH oxic and suboxic macroscopic growths along an acid mine drainage.</title>
        <authorList>
            <person name="Mendez-Garcia C."/>
            <person name="Mesa V."/>
            <person name="Sprenger R.R."/>
            <person name="Richter M."/>
            <person name="Diez M.S."/>
            <person name="Solano J."/>
            <person name="Bargiela R."/>
            <person name="Golyshina O.V."/>
            <person name="Manteca A."/>
            <person name="Ramos J.L."/>
            <person name="Gallego J.R."/>
            <person name="Llorente I."/>
            <person name="Martins Dos Santos V.A."/>
            <person name="Jensen O.N."/>
            <person name="Pelaez A.I."/>
            <person name="Sanchez J."/>
            <person name="Ferrer M."/>
        </authorList>
    </citation>
    <scope>NUCLEOTIDE SEQUENCE</scope>
</reference>
<protein>
    <submittedName>
        <fullName evidence="3">CAAX amino terminal protease family protein</fullName>
    </submittedName>
</protein>
<dbReference type="GO" id="GO:0004175">
    <property type="term" value="F:endopeptidase activity"/>
    <property type="evidence" value="ECO:0007669"/>
    <property type="project" value="UniProtKB-ARBA"/>
</dbReference>
<name>T0ZVE8_9ZZZZ</name>
<dbReference type="PANTHER" id="PTHR39430">
    <property type="entry name" value="MEMBRANE-ASSOCIATED PROTEASE-RELATED"/>
    <property type="match status" value="1"/>
</dbReference>
<keyword evidence="3" id="KW-0378">Hydrolase</keyword>
<dbReference type="InterPro" id="IPR003675">
    <property type="entry name" value="Rce1/LyrA-like_dom"/>
</dbReference>